<dbReference type="Pfam" id="PF05191">
    <property type="entry name" value="ADK_lid"/>
    <property type="match status" value="1"/>
</dbReference>
<dbReference type="InterPro" id="IPR000850">
    <property type="entry name" value="Adenylat/UMP-CMP_kin"/>
</dbReference>
<dbReference type="STRING" id="394096.DB31_4912"/>
<dbReference type="InterPro" id="IPR006259">
    <property type="entry name" value="Adenyl_kin_sub"/>
</dbReference>
<name>A0A085WQA7_9BACT</name>
<dbReference type="FunFam" id="3.40.50.300:FF:000106">
    <property type="entry name" value="Adenylate kinase mitochondrial"/>
    <property type="match status" value="1"/>
</dbReference>
<dbReference type="GO" id="GO:0004017">
    <property type="term" value="F:AMP kinase activity"/>
    <property type="evidence" value="ECO:0007669"/>
    <property type="project" value="UniProtKB-UniRule"/>
</dbReference>
<feature type="binding site" evidence="5">
    <location>
        <position position="210"/>
    </location>
    <ligand>
        <name>ATP</name>
        <dbReference type="ChEBI" id="CHEBI:30616"/>
    </ligand>
</feature>
<feature type="region of interest" description="NMP" evidence="5">
    <location>
        <begin position="41"/>
        <end position="70"/>
    </location>
</feature>
<keyword evidence="3 5" id="KW-0547">Nucleotide-binding</keyword>
<comment type="pathway">
    <text evidence="5">Purine metabolism; AMP biosynthesis via salvage pathway; AMP from ADP: step 1/1.</text>
</comment>
<dbReference type="NCBIfam" id="NF001381">
    <property type="entry name" value="PRK00279.1-3"/>
    <property type="match status" value="1"/>
</dbReference>
<feature type="binding site" evidence="5">
    <location>
        <position position="103"/>
    </location>
    <ligand>
        <name>AMP</name>
        <dbReference type="ChEBI" id="CHEBI:456215"/>
    </ligand>
</feature>
<keyword evidence="1 5" id="KW-0808">Transferase</keyword>
<feature type="domain" description="Adenylate kinase active site lid" evidence="8">
    <location>
        <begin position="138"/>
        <end position="173"/>
    </location>
</feature>
<dbReference type="SUPFAM" id="SSF52540">
    <property type="entry name" value="P-loop containing nucleoside triphosphate hydrolases"/>
    <property type="match status" value="1"/>
</dbReference>
<dbReference type="InterPro" id="IPR027417">
    <property type="entry name" value="P-loop_NTPase"/>
</dbReference>
<evidence type="ECO:0000259" key="8">
    <source>
        <dbReference type="Pfam" id="PF05191"/>
    </source>
</evidence>
<comment type="catalytic activity">
    <reaction evidence="5 7">
        <text>AMP + ATP = 2 ADP</text>
        <dbReference type="Rhea" id="RHEA:12973"/>
        <dbReference type="ChEBI" id="CHEBI:30616"/>
        <dbReference type="ChEBI" id="CHEBI:456215"/>
        <dbReference type="ChEBI" id="CHEBI:456216"/>
        <dbReference type="EC" id="2.7.4.3"/>
    </reaction>
</comment>
<gene>
    <name evidence="5" type="primary">adk</name>
    <name evidence="9" type="ORF">DB31_4912</name>
</gene>
<protein>
    <recommendedName>
        <fullName evidence="5 7">Adenylate kinase</fullName>
        <shortName evidence="5">AK</shortName>
        <ecNumber evidence="5 7">2.7.4.3</ecNumber>
    </recommendedName>
    <alternativeName>
        <fullName evidence="5">ATP-AMP transphosphorylase</fullName>
    </alternativeName>
    <alternativeName>
        <fullName evidence="5">ATP:AMP phosphotransferase</fullName>
    </alternativeName>
    <alternativeName>
        <fullName evidence="5">Adenylate monophosphate kinase</fullName>
    </alternativeName>
</protein>
<proteinExistence type="inferred from homology"/>
<evidence type="ECO:0000256" key="6">
    <source>
        <dbReference type="RuleBase" id="RU003330"/>
    </source>
</evidence>
<dbReference type="Gene3D" id="3.40.50.300">
    <property type="entry name" value="P-loop containing nucleotide triphosphate hydrolases"/>
    <property type="match status" value="1"/>
</dbReference>
<evidence type="ECO:0000256" key="2">
    <source>
        <dbReference type="ARBA" id="ARBA00022727"/>
    </source>
</evidence>
<evidence type="ECO:0000256" key="4">
    <source>
        <dbReference type="ARBA" id="ARBA00022777"/>
    </source>
</evidence>
<evidence type="ECO:0000256" key="3">
    <source>
        <dbReference type="ARBA" id="ARBA00022741"/>
    </source>
</evidence>
<organism evidence="9 10">
    <name type="scientific">Hyalangium minutum</name>
    <dbReference type="NCBI Taxonomy" id="394096"/>
    <lineage>
        <taxon>Bacteria</taxon>
        <taxon>Pseudomonadati</taxon>
        <taxon>Myxococcota</taxon>
        <taxon>Myxococcia</taxon>
        <taxon>Myxococcales</taxon>
        <taxon>Cystobacterineae</taxon>
        <taxon>Archangiaceae</taxon>
        <taxon>Hyalangium</taxon>
    </lineage>
</organism>
<keyword evidence="5 7" id="KW-0067">ATP-binding</keyword>
<keyword evidence="4 5" id="KW-0418">Kinase</keyword>
<dbReference type="NCBIfam" id="TIGR01351">
    <property type="entry name" value="adk"/>
    <property type="match status" value="1"/>
</dbReference>
<dbReference type="PANTHER" id="PTHR23359">
    <property type="entry name" value="NUCLEOTIDE KINASE"/>
    <property type="match status" value="1"/>
</dbReference>
<feature type="binding site" evidence="5">
    <location>
        <position position="182"/>
    </location>
    <ligand>
        <name>AMP</name>
        <dbReference type="ChEBI" id="CHEBI:456215"/>
    </ligand>
</feature>
<dbReference type="UniPathway" id="UPA00588">
    <property type="reaction ID" value="UER00649"/>
</dbReference>
<comment type="function">
    <text evidence="5">Catalyzes the reversible transfer of the terminal phosphate group between ATP and AMP. Plays an important role in cellular energy homeostasis and in adenine nucleotide metabolism.</text>
</comment>
<keyword evidence="5" id="KW-0963">Cytoplasm</keyword>
<keyword evidence="2 5" id="KW-0545">Nucleotide biosynthesis</keyword>
<feature type="binding site" evidence="5">
    <location>
        <position position="42"/>
    </location>
    <ligand>
        <name>AMP</name>
        <dbReference type="ChEBI" id="CHEBI:456215"/>
    </ligand>
</feature>
<dbReference type="PRINTS" id="PR00094">
    <property type="entry name" value="ADENYLTKNASE"/>
</dbReference>
<comment type="similarity">
    <text evidence="5 6">Belongs to the adenylate kinase family.</text>
</comment>
<evidence type="ECO:0000313" key="9">
    <source>
        <dbReference type="EMBL" id="KFE69870.1"/>
    </source>
</evidence>
<feature type="binding site" evidence="5">
    <location>
        <position position="138"/>
    </location>
    <ligand>
        <name>ATP</name>
        <dbReference type="ChEBI" id="CHEBI:30616"/>
    </ligand>
</feature>
<dbReference type="AlphaFoldDB" id="A0A085WQA7"/>
<dbReference type="InterPro" id="IPR033690">
    <property type="entry name" value="Adenylat_kinase_CS"/>
</dbReference>
<comment type="domain">
    <text evidence="5">Consists of three domains, a large central CORE domain and two small peripheral domains, NMPbind and LID, which undergo movements during catalysis. The LID domain closes over the site of phosphoryl transfer upon ATP binding. Assembling and dissambling the active center during each catalytic cycle provides an effective means to prevent ATP hydrolysis.</text>
</comment>
<dbReference type="GO" id="GO:0005524">
    <property type="term" value="F:ATP binding"/>
    <property type="evidence" value="ECO:0007669"/>
    <property type="project" value="UniProtKB-UniRule"/>
</dbReference>
<sequence>MRSFEGAEEEHMNLILLGPPNAGKGTQAKNLFRDFQIPQISTGDILRKAVKDGTEMGKIAGPLMASGAYVPDDIVIGIVEERLKQPDCANGFVLDGFPRTTPQADALERMLAKNGKKIEAVVSLEVPHEKLIERGSGRRSCPVDGSVYHVIQSPPKRAGFCDKCGAGLVQRDDDHPEVIEKRLKKYDAETSPLKDYYAKKGLLKTIDGVGPAEGIYAEIKAAIGKP</sequence>
<dbReference type="PATRIC" id="fig|394096.3.peg.1395"/>
<dbReference type="InterPro" id="IPR007862">
    <property type="entry name" value="Adenylate_kinase_lid-dom"/>
</dbReference>
<evidence type="ECO:0000256" key="5">
    <source>
        <dbReference type="HAMAP-Rule" id="MF_00235"/>
    </source>
</evidence>
<dbReference type="GO" id="GO:0005737">
    <property type="term" value="C:cytoplasm"/>
    <property type="evidence" value="ECO:0007669"/>
    <property type="project" value="UniProtKB-SubCell"/>
</dbReference>
<comment type="caution">
    <text evidence="5">Lacks conserved residue(s) required for the propagation of feature annotation.</text>
</comment>
<dbReference type="CDD" id="cd01428">
    <property type="entry name" value="ADK"/>
    <property type="match status" value="1"/>
</dbReference>
<comment type="subunit">
    <text evidence="5 7">Monomer.</text>
</comment>
<dbReference type="Proteomes" id="UP000028725">
    <property type="component" value="Unassembled WGS sequence"/>
</dbReference>
<dbReference type="NCBIfam" id="NF011100">
    <property type="entry name" value="PRK14527.1"/>
    <property type="match status" value="1"/>
</dbReference>
<feature type="binding site" evidence="5">
    <location>
        <begin position="147"/>
        <end position="148"/>
    </location>
    <ligand>
        <name>ATP</name>
        <dbReference type="ChEBI" id="CHEBI:30616"/>
    </ligand>
</feature>
<reference evidence="9 10" key="1">
    <citation type="submission" date="2014-04" db="EMBL/GenBank/DDBJ databases">
        <title>Genome assembly of Hyalangium minutum DSM 14724.</title>
        <authorList>
            <person name="Sharma G."/>
            <person name="Subramanian S."/>
        </authorList>
    </citation>
    <scope>NUCLEOTIDE SEQUENCE [LARGE SCALE GENOMIC DNA]</scope>
    <source>
        <strain evidence="9 10">DSM 14724</strain>
    </source>
</reference>
<keyword evidence="10" id="KW-1185">Reference proteome</keyword>
<evidence type="ECO:0000256" key="1">
    <source>
        <dbReference type="ARBA" id="ARBA00022679"/>
    </source>
</evidence>
<dbReference type="NCBIfam" id="NF001380">
    <property type="entry name" value="PRK00279.1-2"/>
    <property type="match status" value="1"/>
</dbReference>
<feature type="binding site" evidence="5">
    <location>
        <begin position="68"/>
        <end position="70"/>
    </location>
    <ligand>
        <name>AMP</name>
        <dbReference type="ChEBI" id="CHEBI:456215"/>
    </ligand>
</feature>
<dbReference type="Pfam" id="PF00406">
    <property type="entry name" value="ADK"/>
    <property type="match status" value="1"/>
</dbReference>
<dbReference type="EC" id="2.7.4.3" evidence="5 7"/>
<accession>A0A085WQA7</accession>
<dbReference type="HAMAP" id="MF_00235">
    <property type="entry name" value="Adenylate_kinase_Adk"/>
    <property type="match status" value="1"/>
</dbReference>
<feature type="binding site" evidence="5">
    <location>
        <begin position="96"/>
        <end position="99"/>
    </location>
    <ligand>
        <name>AMP</name>
        <dbReference type="ChEBI" id="CHEBI:456215"/>
    </ligand>
</feature>
<dbReference type="GO" id="GO:0044209">
    <property type="term" value="P:AMP salvage"/>
    <property type="evidence" value="ECO:0007669"/>
    <property type="project" value="UniProtKB-UniRule"/>
</dbReference>
<evidence type="ECO:0000313" key="10">
    <source>
        <dbReference type="Proteomes" id="UP000028725"/>
    </source>
</evidence>
<dbReference type="EMBL" id="JMCB01000003">
    <property type="protein sequence ID" value="KFE69870.1"/>
    <property type="molecule type" value="Genomic_DNA"/>
</dbReference>
<feature type="binding site" evidence="5">
    <location>
        <position position="171"/>
    </location>
    <ligand>
        <name>AMP</name>
        <dbReference type="ChEBI" id="CHEBI:456215"/>
    </ligand>
</feature>
<feature type="region of interest" description="LID" evidence="5">
    <location>
        <begin position="137"/>
        <end position="174"/>
    </location>
</feature>
<dbReference type="PROSITE" id="PS00113">
    <property type="entry name" value="ADENYLATE_KINASE"/>
    <property type="match status" value="1"/>
</dbReference>
<comment type="caution">
    <text evidence="9">The sequence shown here is derived from an EMBL/GenBank/DDBJ whole genome shotgun (WGS) entry which is preliminary data.</text>
</comment>
<feature type="binding site" evidence="5">
    <location>
        <position position="47"/>
    </location>
    <ligand>
        <name>AMP</name>
        <dbReference type="ChEBI" id="CHEBI:456215"/>
    </ligand>
</feature>
<comment type="subcellular location">
    <subcellularLocation>
        <location evidence="5 7">Cytoplasm</location>
    </subcellularLocation>
</comment>
<evidence type="ECO:0000256" key="7">
    <source>
        <dbReference type="RuleBase" id="RU003331"/>
    </source>
</evidence>